<name>A0ABQ0MG86_MYCCL</name>
<reference evidence="2" key="1">
    <citation type="submission" date="2014-09" db="EMBL/GenBank/DDBJ databases">
        <title>Genome sequence of the luminous mushroom Mycena chlorophos for searching fungal bioluminescence genes.</title>
        <authorList>
            <person name="Tanaka Y."/>
            <person name="Kasuga D."/>
            <person name="Oba Y."/>
            <person name="Hase S."/>
            <person name="Sato K."/>
            <person name="Oba Y."/>
            <person name="Sakakibara Y."/>
        </authorList>
    </citation>
    <scope>NUCLEOTIDE SEQUENCE</scope>
</reference>
<evidence type="ECO:0000313" key="3">
    <source>
        <dbReference type="Proteomes" id="UP000815677"/>
    </source>
</evidence>
<keyword evidence="3" id="KW-1185">Reference proteome</keyword>
<dbReference type="Proteomes" id="UP000815677">
    <property type="component" value="Unassembled WGS sequence"/>
</dbReference>
<dbReference type="EMBL" id="DF850021">
    <property type="protein sequence ID" value="GAT61346.1"/>
    <property type="molecule type" value="Genomic_DNA"/>
</dbReference>
<organism evidence="2 3">
    <name type="scientific">Mycena chlorophos</name>
    <name type="common">Agaric fungus</name>
    <name type="synonym">Agaricus chlorophos</name>
    <dbReference type="NCBI Taxonomy" id="658473"/>
    <lineage>
        <taxon>Eukaryota</taxon>
        <taxon>Fungi</taxon>
        <taxon>Dikarya</taxon>
        <taxon>Basidiomycota</taxon>
        <taxon>Agaricomycotina</taxon>
        <taxon>Agaricomycetes</taxon>
        <taxon>Agaricomycetidae</taxon>
        <taxon>Agaricales</taxon>
        <taxon>Marasmiineae</taxon>
        <taxon>Mycenaceae</taxon>
        <taxon>Mycena</taxon>
    </lineage>
</organism>
<protein>
    <submittedName>
        <fullName evidence="2">Uncharacterized protein</fullName>
    </submittedName>
</protein>
<sequence length="97" mass="10652">MSAAAASSDRLVGVPQPENAEQPGHRVIFYPTPSTQLEAAHVCQLAPTVDIRDQPHTTKQKACISLQWGQSPVRHTHLEMTVEHVAHPARYLGPLIE</sequence>
<gene>
    <name evidence="2" type="ORF">MCHLO_17375</name>
</gene>
<feature type="region of interest" description="Disordered" evidence="1">
    <location>
        <begin position="1"/>
        <end position="24"/>
    </location>
</feature>
<proteinExistence type="predicted"/>
<accession>A0ABQ0MG86</accession>
<evidence type="ECO:0000313" key="2">
    <source>
        <dbReference type="EMBL" id="GAT61346.1"/>
    </source>
</evidence>
<evidence type="ECO:0000256" key="1">
    <source>
        <dbReference type="SAM" id="MobiDB-lite"/>
    </source>
</evidence>